<dbReference type="SUPFAM" id="SSF52540">
    <property type="entry name" value="P-loop containing nucleoside triphosphate hydrolases"/>
    <property type="match status" value="1"/>
</dbReference>
<keyword evidence="14" id="KW-1185">Reference proteome</keyword>
<dbReference type="InterPro" id="IPR027417">
    <property type="entry name" value="P-loop_NTPase"/>
</dbReference>
<dbReference type="InterPro" id="IPR003593">
    <property type="entry name" value="AAA+_ATPase"/>
</dbReference>
<gene>
    <name evidence="13" type="primary">modC</name>
    <name evidence="13" type="ORF">V6575_13140</name>
</gene>
<dbReference type="InterPro" id="IPR017871">
    <property type="entry name" value="ABC_transporter-like_CS"/>
</dbReference>
<proteinExistence type="inferred from homology"/>
<keyword evidence="5" id="KW-0997">Cell inner membrane</keyword>
<evidence type="ECO:0000259" key="11">
    <source>
        <dbReference type="PROSITE" id="PS50893"/>
    </source>
</evidence>
<keyword evidence="3" id="KW-1003">Cell membrane</keyword>
<evidence type="ECO:0000256" key="9">
    <source>
        <dbReference type="ARBA" id="ARBA00023136"/>
    </source>
</evidence>
<dbReference type="Pfam" id="PF03459">
    <property type="entry name" value="TOBE"/>
    <property type="match status" value="1"/>
</dbReference>
<evidence type="ECO:0000256" key="8">
    <source>
        <dbReference type="ARBA" id="ARBA00022967"/>
    </source>
</evidence>
<dbReference type="PROSITE" id="PS50893">
    <property type="entry name" value="ABC_TRANSPORTER_2"/>
    <property type="match status" value="1"/>
</dbReference>
<organism evidence="13 14">
    <name type="scientific">Roseibium algae</name>
    <dbReference type="NCBI Taxonomy" id="3123038"/>
    <lineage>
        <taxon>Bacteria</taxon>
        <taxon>Pseudomonadati</taxon>
        <taxon>Pseudomonadota</taxon>
        <taxon>Alphaproteobacteria</taxon>
        <taxon>Hyphomicrobiales</taxon>
        <taxon>Stappiaceae</taxon>
        <taxon>Roseibium</taxon>
    </lineage>
</organism>
<evidence type="ECO:0000256" key="6">
    <source>
        <dbReference type="ARBA" id="ARBA00022741"/>
    </source>
</evidence>
<keyword evidence="8" id="KW-1278">Translocase</keyword>
<keyword evidence="6" id="KW-0547">Nucleotide-binding</keyword>
<comment type="caution">
    <text evidence="13">The sequence shown here is derived from an EMBL/GenBank/DDBJ whole genome shotgun (WGS) entry which is preliminary data.</text>
</comment>
<protein>
    <submittedName>
        <fullName evidence="13">Molybdenum ABC transporter ATP-binding protein</fullName>
    </submittedName>
</protein>
<dbReference type="InterPro" id="IPR004606">
    <property type="entry name" value="Mop_domain"/>
</dbReference>
<accession>A0ABU8TLL6</accession>
<dbReference type="Gene3D" id="3.40.50.300">
    <property type="entry name" value="P-loop containing nucleotide triphosphate hydrolases"/>
    <property type="match status" value="1"/>
</dbReference>
<evidence type="ECO:0000313" key="14">
    <source>
        <dbReference type="Proteomes" id="UP001385499"/>
    </source>
</evidence>
<evidence type="ECO:0000256" key="5">
    <source>
        <dbReference type="ARBA" id="ARBA00022519"/>
    </source>
</evidence>
<dbReference type="SUPFAM" id="SSF50331">
    <property type="entry name" value="MOP-like"/>
    <property type="match status" value="1"/>
</dbReference>
<evidence type="ECO:0000256" key="3">
    <source>
        <dbReference type="ARBA" id="ARBA00022475"/>
    </source>
</evidence>
<dbReference type="PROSITE" id="PS51866">
    <property type="entry name" value="MOP"/>
    <property type="match status" value="1"/>
</dbReference>
<evidence type="ECO:0000256" key="2">
    <source>
        <dbReference type="ARBA" id="ARBA00022448"/>
    </source>
</evidence>
<dbReference type="InterPro" id="IPR008995">
    <property type="entry name" value="Mo/tungstate-bd_C_term_dom"/>
</dbReference>
<dbReference type="EMBL" id="JBAKIA010000007">
    <property type="protein sequence ID" value="MEJ8475037.1"/>
    <property type="molecule type" value="Genomic_DNA"/>
</dbReference>
<dbReference type="PANTHER" id="PTHR43514:SF4">
    <property type="entry name" value="ABC TRANSPORTER I FAMILY MEMBER 10"/>
    <property type="match status" value="1"/>
</dbReference>
<keyword evidence="2" id="KW-0813">Transport</keyword>
<dbReference type="Proteomes" id="UP001385499">
    <property type="component" value="Unassembled WGS sequence"/>
</dbReference>
<reference evidence="13 14" key="1">
    <citation type="submission" date="2024-02" db="EMBL/GenBank/DDBJ databases">
        <title>Roseibium algae sp. nov., isolated from marine alga (Grateloupia sp.), showing potential in myo-inositol conversion.</title>
        <authorList>
            <person name="Wang Y."/>
        </authorList>
    </citation>
    <scope>NUCLEOTIDE SEQUENCE [LARGE SCALE GENOMIC DNA]</scope>
    <source>
        <strain evidence="13 14">H3510</strain>
    </source>
</reference>
<feature type="domain" description="ABC transporter" evidence="11">
    <location>
        <begin position="1"/>
        <end position="231"/>
    </location>
</feature>
<dbReference type="Gene3D" id="2.40.50.100">
    <property type="match status" value="1"/>
</dbReference>
<evidence type="ECO:0000256" key="7">
    <source>
        <dbReference type="ARBA" id="ARBA00022840"/>
    </source>
</evidence>
<dbReference type="PANTHER" id="PTHR43514">
    <property type="entry name" value="ABC TRANSPORTER I FAMILY MEMBER 10"/>
    <property type="match status" value="1"/>
</dbReference>
<dbReference type="Pfam" id="PF00005">
    <property type="entry name" value="ABC_tran"/>
    <property type="match status" value="1"/>
</dbReference>
<dbReference type="NCBIfam" id="TIGR02142">
    <property type="entry name" value="modC_ABC"/>
    <property type="match status" value="1"/>
</dbReference>
<evidence type="ECO:0000259" key="12">
    <source>
        <dbReference type="PROSITE" id="PS51866"/>
    </source>
</evidence>
<keyword evidence="7 13" id="KW-0067">ATP-binding</keyword>
<dbReference type="InterPro" id="IPR003439">
    <property type="entry name" value="ABC_transporter-like_ATP-bd"/>
</dbReference>
<evidence type="ECO:0000313" key="13">
    <source>
        <dbReference type="EMBL" id="MEJ8475037.1"/>
    </source>
</evidence>
<dbReference type="RefSeq" id="WP_340274894.1">
    <property type="nucleotide sequence ID" value="NZ_JBAKIA010000007.1"/>
</dbReference>
<dbReference type="GO" id="GO:0005524">
    <property type="term" value="F:ATP binding"/>
    <property type="evidence" value="ECO:0007669"/>
    <property type="project" value="UniProtKB-KW"/>
</dbReference>
<dbReference type="PROSITE" id="PS00211">
    <property type="entry name" value="ABC_TRANSPORTER_1"/>
    <property type="match status" value="1"/>
</dbReference>
<evidence type="ECO:0000256" key="1">
    <source>
        <dbReference type="ARBA" id="ARBA00005417"/>
    </source>
</evidence>
<name>A0ABU8TLL6_9HYPH</name>
<feature type="domain" description="Mop" evidence="12">
    <location>
        <begin position="292"/>
        <end position="358"/>
    </location>
</feature>
<keyword evidence="9" id="KW-0472">Membrane</keyword>
<comment type="similarity">
    <text evidence="1">Belongs to the ABC transporter superfamily.</text>
</comment>
<keyword evidence="4 10" id="KW-0500">Molybdenum</keyword>
<sequence length="373" mass="40176">MIEVDIKGRVGTFSVEADFAAPSGVTSLFGQSGAGKSTITNMIAGLLRPDKGRIAVDGEVLFDSARGINLSVRKRRVGHVFQDARLFPHLTVKSNLTFARWAGRRQGSRSVDEVVELLGIAHLLARKPGNLSGGERQRVAIGRALLSAPRLLLMDEPLASLDQGRKSDILPYLDRLRSEAGLPIIYVSHAMEEVARLSQTLVIVSGGRIIAHGPVADVLSRVDLGRATGRHEAGALLEGHVTRIDDTWGLSFVDLRDGQSMQVPGLEAKLGEAIRLRIRARDVAIAVEKPTGISIRNLISGTVRTITDETGPYTEVLCTVGKQSLRARLTRASANELDLKSGRQVYLLVKSVAIDRRQSAPAPAVLNGDAEMA</sequence>
<dbReference type="InterPro" id="IPR005116">
    <property type="entry name" value="Transp-assoc_OB_typ1"/>
</dbReference>
<dbReference type="InterPro" id="IPR011868">
    <property type="entry name" value="ModC_ABC_ATP-bd"/>
</dbReference>
<evidence type="ECO:0000256" key="4">
    <source>
        <dbReference type="ARBA" id="ARBA00022505"/>
    </source>
</evidence>
<evidence type="ECO:0000256" key="10">
    <source>
        <dbReference type="PROSITE-ProRule" id="PRU01213"/>
    </source>
</evidence>
<dbReference type="SMART" id="SM00382">
    <property type="entry name" value="AAA"/>
    <property type="match status" value="1"/>
</dbReference>
<dbReference type="InterPro" id="IPR050334">
    <property type="entry name" value="Molybdenum_import_ModC"/>
</dbReference>